<evidence type="ECO:0000313" key="2">
    <source>
        <dbReference type="EMBL" id="MBB5939723.1"/>
    </source>
</evidence>
<evidence type="ECO:0000313" key="3">
    <source>
        <dbReference type="Proteomes" id="UP000588098"/>
    </source>
</evidence>
<organism evidence="2 3">
    <name type="scientific">Streptomyces zagrosensis</name>
    <dbReference type="NCBI Taxonomy" id="1042984"/>
    <lineage>
        <taxon>Bacteria</taxon>
        <taxon>Bacillati</taxon>
        <taxon>Actinomycetota</taxon>
        <taxon>Actinomycetes</taxon>
        <taxon>Kitasatosporales</taxon>
        <taxon>Streptomycetaceae</taxon>
        <taxon>Streptomyces</taxon>
    </lineage>
</organism>
<accession>A0A7W9V1W5</accession>
<feature type="compositionally biased region" description="Acidic residues" evidence="1">
    <location>
        <begin position="156"/>
        <end position="171"/>
    </location>
</feature>
<proteinExistence type="predicted"/>
<gene>
    <name evidence="2" type="ORF">FHS42_006819</name>
</gene>
<sequence length="179" mass="19092">MTRPHEIGYTDELLADGSVHRAYEDGCQEWRRRGDGGVVHWHDNRGAVGTDELLGQRIVKRVQTDGTVTYGRDIGYGRTLWARGETVMINRTSFGGRTGAVLATLGVVSLAITAAQLPPLHLTPAEEEALRQQQAAQAQGSAGGDGGGDPGGDLSGAEEESWEGNWGEDDGGWSNDDFG</sequence>
<feature type="compositionally biased region" description="Gly residues" evidence="1">
    <location>
        <begin position="141"/>
        <end position="154"/>
    </location>
</feature>
<protein>
    <submittedName>
        <fullName evidence="2">Uncharacterized protein</fullName>
    </submittedName>
</protein>
<dbReference type="EMBL" id="JACHJL010000027">
    <property type="protein sequence ID" value="MBB5939723.1"/>
    <property type="molecule type" value="Genomic_DNA"/>
</dbReference>
<name>A0A7W9V1W5_9ACTN</name>
<dbReference type="Proteomes" id="UP000588098">
    <property type="component" value="Unassembled WGS sequence"/>
</dbReference>
<evidence type="ECO:0000256" key="1">
    <source>
        <dbReference type="SAM" id="MobiDB-lite"/>
    </source>
</evidence>
<reference evidence="2 3" key="1">
    <citation type="submission" date="2020-08" db="EMBL/GenBank/DDBJ databases">
        <title>Genomic Encyclopedia of Type Strains, Phase III (KMG-III): the genomes of soil and plant-associated and newly described type strains.</title>
        <authorList>
            <person name="Whitman W."/>
        </authorList>
    </citation>
    <scope>NUCLEOTIDE SEQUENCE [LARGE SCALE GENOMIC DNA]</scope>
    <source>
        <strain evidence="2 3">CECT 8305</strain>
    </source>
</reference>
<keyword evidence="3" id="KW-1185">Reference proteome</keyword>
<dbReference type="AlphaFoldDB" id="A0A7W9V1W5"/>
<feature type="region of interest" description="Disordered" evidence="1">
    <location>
        <begin position="127"/>
        <end position="179"/>
    </location>
</feature>
<dbReference type="RefSeq" id="WP_184579293.1">
    <property type="nucleotide sequence ID" value="NZ_JACHJL010000027.1"/>
</dbReference>
<comment type="caution">
    <text evidence="2">The sequence shown here is derived from an EMBL/GenBank/DDBJ whole genome shotgun (WGS) entry which is preliminary data.</text>
</comment>